<dbReference type="EMBL" id="AKNX01000002">
    <property type="protein sequence ID" value="EJB34483.1"/>
    <property type="molecule type" value="Genomic_DNA"/>
</dbReference>
<accession>I9ZDY5</accession>
<proteinExistence type="predicted"/>
<gene>
    <name evidence="2" type="ORF">HPNQ4076_0731</name>
</gene>
<keyword evidence="1" id="KW-0472">Membrane</keyword>
<organism evidence="2 3">
    <name type="scientific">Helicobacter pylori NQ4076</name>
    <dbReference type="NCBI Taxonomy" id="992029"/>
    <lineage>
        <taxon>Bacteria</taxon>
        <taxon>Pseudomonadati</taxon>
        <taxon>Campylobacterota</taxon>
        <taxon>Epsilonproteobacteria</taxon>
        <taxon>Campylobacterales</taxon>
        <taxon>Helicobacteraceae</taxon>
        <taxon>Helicobacter</taxon>
    </lineage>
</organism>
<evidence type="ECO:0000256" key="1">
    <source>
        <dbReference type="SAM" id="Phobius"/>
    </source>
</evidence>
<dbReference type="Proteomes" id="UP000004074">
    <property type="component" value="Unassembled WGS sequence"/>
</dbReference>
<evidence type="ECO:0000313" key="2">
    <source>
        <dbReference type="EMBL" id="EJB34483.1"/>
    </source>
</evidence>
<reference evidence="2 3" key="1">
    <citation type="journal article" date="2013" name="Pathog. Dis.">
        <title>Genome sequences of 65 Helicobacter pylori strains isolated from asymptomatic individuals and patients with gastric cancer, peptic ulcer disease, or gastritis.</title>
        <authorList>
            <person name="Blanchard T.G."/>
            <person name="Czinn S.J."/>
            <person name="Correa P."/>
            <person name="Nakazawa T."/>
            <person name="Keelan M."/>
            <person name="Morningstar L."/>
            <person name="Santana-Cruz I."/>
            <person name="Maroo A."/>
            <person name="McCracken C."/>
            <person name="Shefchek K."/>
            <person name="Daugherty S."/>
            <person name="Song Y."/>
            <person name="Fraser C.M."/>
            <person name="Fricke W.F."/>
        </authorList>
    </citation>
    <scope>NUCLEOTIDE SEQUENCE [LARGE SCALE GENOMIC DNA]</scope>
    <source>
        <strain evidence="2 3">NQ4076</strain>
    </source>
</reference>
<dbReference type="AlphaFoldDB" id="I9ZDY5"/>
<sequence length="55" mass="6530">MNNAFYILYKNIPFNPPLLILAPFFDLILIKSTFMIKSKLYQAISWRSFSFFASF</sequence>
<feature type="transmembrane region" description="Helical" evidence="1">
    <location>
        <begin position="12"/>
        <end position="30"/>
    </location>
</feature>
<keyword evidence="1" id="KW-1133">Transmembrane helix</keyword>
<name>I9ZDY5_HELPX</name>
<protein>
    <submittedName>
        <fullName evidence="2">Uncharacterized protein</fullName>
    </submittedName>
</protein>
<evidence type="ECO:0000313" key="3">
    <source>
        <dbReference type="Proteomes" id="UP000004074"/>
    </source>
</evidence>
<keyword evidence="1" id="KW-0812">Transmembrane</keyword>
<comment type="caution">
    <text evidence="2">The sequence shown here is derived from an EMBL/GenBank/DDBJ whole genome shotgun (WGS) entry which is preliminary data.</text>
</comment>